<dbReference type="InterPro" id="IPR012337">
    <property type="entry name" value="RNaseH-like_sf"/>
</dbReference>
<dbReference type="PROSITE" id="PS50822">
    <property type="entry name" value="PIWI"/>
    <property type="match status" value="1"/>
</dbReference>
<organism evidence="2 3">
    <name type="scientific">Caenorhabditis japonica</name>
    <dbReference type="NCBI Taxonomy" id="281687"/>
    <lineage>
        <taxon>Eukaryota</taxon>
        <taxon>Metazoa</taxon>
        <taxon>Ecdysozoa</taxon>
        <taxon>Nematoda</taxon>
        <taxon>Chromadorea</taxon>
        <taxon>Rhabditida</taxon>
        <taxon>Rhabditina</taxon>
        <taxon>Rhabditomorpha</taxon>
        <taxon>Rhabditoidea</taxon>
        <taxon>Rhabditidae</taxon>
        <taxon>Peloderinae</taxon>
        <taxon>Caenorhabditis</taxon>
    </lineage>
</organism>
<dbReference type="EnsemblMetazoa" id="CJA05343.1">
    <property type="protein sequence ID" value="CJA05343.1"/>
    <property type="gene ID" value="WBGene00124547"/>
</dbReference>
<sequence>MEFEVQARIDDFIAHTGRRPKHIVVYRDGICEGDFQRILYEERIAIEEAYKKTNPKGELDVTLTYIVVSKRHHTKFFPKDLSKVHEEHMFNVKPGTLVEDVVTTEKYYDFYLTTQVGMLGTSRPTHYYVLHDTWAPMISFWPTITHALTYTFCRATTTIALPSPVIYAHLAAKRAKETLNAQSARDWSMNVVFERILDKKNWKK</sequence>
<dbReference type="InterPro" id="IPR003165">
    <property type="entry name" value="Piwi"/>
</dbReference>
<dbReference type="SUPFAM" id="SSF53098">
    <property type="entry name" value="Ribonuclease H-like"/>
    <property type="match status" value="1"/>
</dbReference>
<dbReference type="GO" id="GO:0003676">
    <property type="term" value="F:nucleic acid binding"/>
    <property type="evidence" value="ECO:0007669"/>
    <property type="project" value="InterPro"/>
</dbReference>
<accession>A0A8R1DKJ2</accession>
<dbReference type="SMART" id="SM00950">
    <property type="entry name" value="Piwi"/>
    <property type="match status" value="1"/>
</dbReference>
<name>A0A8R1DKJ2_CAEJA</name>
<proteinExistence type="predicted"/>
<evidence type="ECO:0000313" key="2">
    <source>
        <dbReference type="EnsemblMetazoa" id="CJA05343.1"/>
    </source>
</evidence>
<dbReference type="Gene3D" id="3.30.420.10">
    <property type="entry name" value="Ribonuclease H-like superfamily/Ribonuclease H"/>
    <property type="match status" value="1"/>
</dbReference>
<dbReference type="AlphaFoldDB" id="A0A8R1DKJ2"/>
<dbReference type="PANTHER" id="PTHR22891">
    <property type="entry name" value="EUKARYOTIC TRANSLATION INITIATION FACTOR 2C"/>
    <property type="match status" value="1"/>
</dbReference>
<dbReference type="Pfam" id="PF02171">
    <property type="entry name" value="Piwi"/>
    <property type="match status" value="1"/>
</dbReference>
<reference evidence="2" key="2">
    <citation type="submission" date="2022-06" db="UniProtKB">
        <authorList>
            <consortium name="EnsemblMetazoa"/>
        </authorList>
    </citation>
    <scope>IDENTIFICATION</scope>
    <source>
        <strain evidence="2">DF5081</strain>
    </source>
</reference>
<reference evidence="3" key="1">
    <citation type="submission" date="2010-08" db="EMBL/GenBank/DDBJ databases">
        <authorList>
            <consortium name="Caenorhabditis japonica Sequencing Consortium"/>
            <person name="Wilson R.K."/>
        </authorList>
    </citation>
    <scope>NUCLEOTIDE SEQUENCE [LARGE SCALE GENOMIC DNA]</scope>
    <source>
        <strain evidence="3">DF5081</strain>
    </source>
</reference>
<evidence type="ECO:0000259" key="1">
    <source>
        <dbReference type="PROSITE" id="PS50822"/>
    </source>
</evidence>
<feature type="domain" description="Piwi" evidence="1">
    <location>
        <begin position="1"/>
        <end position="180"/>
    </location>
</feature>
<protein>
    <submittedName>
        <fullName evidence="2">Piwi domain-containing protein</fullName>
    </submittedName>
</protein>
<dbReference type="Proteomes" id="UP000005237">
    <property type="component" value="Unassembled WGS sequence"/>
</dbReference>
<evidence type="ECO:0000313" key="3">
    <source>
        <dbReference type="Proteomes" id="UP000005237"/>
    </source>
</evidence>
<dbReference type="InterPro" id="IPR036397">
    <property type="entry name" value="RNaseH_sf"/>
</dbReference>
<keyword evidence="3" id="KW-1185">Reference proteome</keyword>